<dbReference type="AlphaFoldDB" id="A0A6S7IME5"/>
<evidence type="ECO:0000313" key="1">
    <source>
        <dbReference type="EMBL" id="CAB4003728.1"/>
    </source>
</evidence>
<keyword evidence="2" id="KW-1185">Reference proteome</keyword>
<reference evidence="1" key="1">
    <citation type="submission" date="2020-04" db="EMBL/GenBank/DDBJ databases">
        <authorList>
            <person name="Alioto T."/>
            <person name="Alioto T."/>
            <person name="Gomez Garrido J."/>
        </authorList>
    </citation>
    <scope>NUCLEOTIDE SEQUENCE</scope>
    <source>
        <strain evidence="1">A484AB</strain>
    </source>
</reference>
<dbReference type="EMBL" id="CACRXK020004708">
    <property type="protein sequence ID" value="CAB4003728.1"/>
    <property type="molecule type" value="Genomic_DNA"/>
</dbReference>
<name>A0A6S7IME5_PARCT</name>
<protein>
    <submittedName>
        <fullName evidence="1">Uncharacterized protein</fullName>
    </submittedName>
</protein>
<dbReference type="OrthoDB" id="6082640at2759"/>
<comment type="caution">
    <text evidence="1">The sequence shown here is derived from an EMBL/GenBank/DDBJ whole genome shotgun (WGS) entry which is preliminary data.</text>
</comment>
<organism evidence="1 2">
    <name type="scientific">Paramuricea clavata</name>
    <name type="common">Red gorgonian</name>
    <name type="synonym">Violescent sea-whip</name>
    <dbReference type="NCBI Taxonomy" id="317549"/>
    <lineage>
        <taxon>Eukaryota</taxon>
        <taxon>Metazoa</taxon>
        <taxon>Cnidaria</taxon>
        <taxon>Anthozoa</taxon>
        <taxon>Octocorallia</taxon>
        <taxon>Malacalcyonacea</taxon>
        <taxon>Plexauridae</taxon>
        <taxon>Paramuricea</taxon>
    </lineage>
</organism>
<accession>A0A6S7IME5</accession>
<evidence type="ECO:0000313" key="2">
    <source>
        <dbReference type="Proteomes" id="UP001152795"/>
    </source>
</evidence>
<gene>
    <name evidence="1" type="ORF">PACLA_8A051832</name>
</gene>
<sequence>MQSSKIALTFLVVVLIQCTFVESGGWWWRRSRNRRTPVKTGCKYPSSDNEISGSRSEYFYGTTSLNKDRKREFSVFKWKLDHSLLMFRGKIFEWGMGDSKTYKMNRNPSQCSITWSSGSKGTSKCLLSDVEEWTRNYPKRNGEYHLLKNNCHYFVNRLVRHLNTDCGH</sequence>
<dbReference type="Proteomes" id="UP001152795">
    <property type="component" value="Unassembled WGS sequence"/>
</dbReference>
<proteinExistence type="predicted"/>